<evidence type="ECO:0000256" key="4">
    <source>
        <dbReference type="ARBA" id="ARBA00022833"/>
    </source>
</evidence>
<name>A0A084UD76_9HYPH</name>
<evidence type="ECO:0000256" key="3">
    <source>
        <dbReference type="ARBA" id="ARBA00022723"/>
    </source>
</evidence>
<dbReference type="EMBL" id="JMQM01000001">
    <property type="protein sequence ID" value="KFB10912.1"/>
    <property type="molecule type" value="Genomic_DNA"/>
</dbReference>
<dbReference type="GO" id="GO:0043720">
    <property type="term" value="F:3-keto-5-aminohexanoate cleavage activity"/>
    <property type="evidence" value="ECO:0007669"/>
    <property type="project" value="InterPro"/>
</dbReference>
<evidence type="ECO:0008006" key="7">
    <source>
        <dbReference type="Google" id="ProtNLM"/>
    </source>
</evidence>
<evidence type="ECO:0000256" key="1">
    <source>
        <dbReference type="ARBA" id="ARBA00001947"/>
    </source>
</evidence>
<keyword evidence="6" id="KW-1185">Reference proteome</keyword>
<dbReference type="Gene3D" id="3.20.20.70">
    <property type="entry name" value="Aldolase class I"/>
    <property type="match status" value="1"/>
</dbReference>
<accession>A0A084UD76</accession>
<evidence type="ECO:0000256" key="2">
    <source>
        <dbReference type="ARBA" id="ARBA00022679"/>
    </source>
</evidence>
<dbReference type="PANTHER" id="PTHR37418">
    <property type="entry name" value="3-KETO-5-AMINOHEXANOATE CLEAVAGE ENZYME-RELATED"/>
    <property type="match status" value="1"/>
</dbReference>
<dbReference type="InterPro" id="IPR008567">
    <property type="entry name" value="BKACE"/>
</dbReference>
<dbReference type="InterPro" id="IPR013785">
    <property type="entry name" value="Aldolase_TIM"/>
</dbReference>
<dbReference type="PANTHER" id="PTHR37418:SF2">
    <property type="entry name" value="3-KETO-5-AMINOHEXANOATE CLEAVAGE ENZYME"/>
    <property type="match status" value="1"/>
</dbReference>
<comment type="cofactor">
    <cofactor evidence="1">
        <name>Zn(2+)</name>
        <dbReference type="ChEBI" id="CHEBI:29105"/>
    </cofactor>
</comment>
<comment type="caution">
    <text evidence="5">The sequence shown here is derived from an EMBL/GenBank/DDBJ whole genome shotgun (WGS) entry which is preliminary data.</text>
</comment>
<dbReference type="Pfam" id="PF05853">
    <property type="entry name" value="BKACE"/>
    <property type="match status" value="1"/>
</dbReference>
<dbReference type="STRING" id="472175.EL18_01953"/>
<dbReference type="PATRIC" id="fig|472175.3.peg.1959"/>
<dbReference type="eggNOG" id="COG3246">
    <property type="taxonomic scope" value="Bacteria"/>
</dbReference>
<dbReference type="GO" id="GO:0046872">
    <property type="term" value="F:metal ion binding"/>
    <property type="evidence" value="ECO:0007669"/>
    <property type="project" value="UniProtKB-KW"/>
</dbReference>
<proteinExistence type="predicted"/>
<dbReference type="AlphaFoldDB" id="A0A084UD76"/>
<reference evidence="5 6" key="1">
    <citation type="submission" date="2014-05" db="EMBL/GenBank/DDBJ databases">
        <title>Draft Genome Sequence of Nitratireductor basaltis Strain UMTGB225, A Marine Bacterium Isolated from Green Barrel Tunicate.</title>
        <authorList>
            <person name="Gan H.Y."/>
        </authorList>
    </citation>
    <scope>NUCLEOTIDE SEQUENCE [LARGE SCALE GENOMIC DNA]</scope>
    <source>
        <strain evidence="5 6">UMTGB225</strain>
    </source>
</reference>
<evidence type="ECO:0000313" key="6">
    <source>
        <dbReference type="Proteomes" id="UP000053675"/>
    </source>
</evidence>
<keyword evidence="2" id="KW-0808">Transferase</keyword>
<evidence type="ECO:0000313" key="5">
    <source>
        <dbReference type="EMBL" id="KFB10912.1"/>
    </source>
</evidence>
<keyword evidence="4" id="KW-0862">Zinc</keyword>
<dbReference type="Proteomes" id="UP000053675">
    <property type="component" value="Unassembled WGS sequence"/>
</dbReference>
<sequence>MMQRGNRPMTDAEGDKSLRLNEKKQAAIAVAPNGGRLAKTRHPGVPITPEELAACASACLDAGAAMFHIHVRDRDQRHLLDADAYREALRAIRASVGDRLVLQITTEALGIYEPEFQAEIVRQVRPEAASLALREFVPDAGHEKSFADLLAFMAREKITPQIILYSPEEAVHLQALIQRGVVPFNDLPVLYVLGRYTQGQRSAPIDLLPFLGERQPDFSNFMVCAFGPQEAACVTSAALLGGHVRVGFENNTLLPDGSVAESNAQTTMVVADTLESLAIATCSADALRSDWQKLLQP</sequence>
<organism evidence="5 6">
    <name type="scientific">Nitratireductor basaltis</name>
    <dbReference type="NCBI Taxonomy" id="472175"/>
    <lineage>
        <taxon>Bacteria</taxon>
        <taxon>Pseudomonadati</taxon>
        <taxon>Pseudomonadota</taxon>
        <taxon>Alphaproteobacteria</taxon>
        <taxon>Hyphomicrobiales</taxon>
        <taxon>Phyllobacteriaceae</taxon>
        <taxon>Nitratireductor</taxon>
    </lineage>
</organism>
<keyword evidence="3" id="KW-0479">Metal-binding</keyword>
<protein>
    <recommendedName>
        <fullName evidence="7">Class III aminotransferase</fullName>
    </recommendedName>
</protein>
<gene>
    <name evidence="5" type="ORF">EL18_01953</name>
</gene>